<dbReference type="Gene3D" id="3.80.10.10">
    <property type="entry name" value="Ribonuclease Inhibitor"/>
    <property type="match status" value="1"/>
</dbReference>
<accession>A0AA88Y6U5</accession>
<protein>
    <submittedName>
        <fullName evidence="1">Uncharacterized protein</fullName>
    </submittedName>
</protein>
<comment type="caution">
    <text evidence="1">The sequence shown here is derived from an EMBL/GenBank/DDBJ whole genome shotgun (WGS) entry which is preliminary data.</text>
</comment>
<evidence type="ECO:0000313" key="2">
    <source>
        <dbReference type="Proteomes" id="UP001186944"/>
    </source>
</evidence>
<proteinExistence type="predicted"/>
<name>A0AA88Y6U5_PINIB</name>
<dbReference type="EMBL" id="VSWD01000010">
    <property type="protein sequence ID" value="KAK3090556.1"/>
    <property type="molecule type" value="Genomic_DNA"/>
</dbReference>
<dbReference type="InterPro" id="IPR032675">
    <property type="entry name" value="LRR_dom_sf"/>
</dbReference>
<dbReference type="AlphaFoldDB" id="A0AA88Y6U5"/>
<evidence type="ECO:0000313" key="1">
    <source>
        <dbReference type="EMBL" id="KAK3090556.1"/>
    </source>
</evidence>
<sequence>MLYQQDTCSFYFQWCSMLQQFSVHAERLEKLDVTGTNFAHFILESREITQVSLSGVCTQDGHTLKIRCPKLKSLSIQKCDTLTDDIMQRIMGDCPDLSSITLTASSKTRCLTIPSSTTEYSLTAHRMLREIIPEYPIHVQHLTLNNLPKGCPRLSTFTLKIDKLSRLQVSHSSPLLNLQTMKLSISHIRHLSRVLGMVCILYMQVKGIASPSNISRILKIFFISVYSEHVQTVENFGHF</sequence>
<gene>
    <name evidence="1" type="ORF">FSP39_012655</name>
</gene>
<keyword evidence="2" id="KW-1185">Reference proteome</keyword>
<dbReference type="SUPFAM" id="SSF52047">
    <property type="entry name" value="RNI-like"/>
    <property type="match status" value="1"/>
</dbReference>
<reference evidence="1" key="1">
    <citation type="submission" date="2019-08" db="EMBL/GenBank/DDBJ databases">
        <title>The improved chromosome-level genome for the pearl oyster Pinctada fucata martensii using PacBio sequencing and Hi-C.</title>
        <authorList>
            <person name="Zheng Z."/>
        </authorList>
    </citation>
    <scope>NUCLEOTIDE SEQUENCE</scope>
    <source>
        <strain evidence="1">ZZ-2019</strain>
        <tissue evidence="1">Adductor muscle</tissue>
    </source>
</reference>
<dbReference type="Proteomes" id="UP001186944">
    <property type="component" value="Unassembled WGS sequence"/>
</dbReference>
<organism evidence="1 2">
    <name type="scientific">Pinctada imbricata</name>
    <name type="common">Atlantic pearl-oyster</name>
    <name type="synonym">Pinctada martensii</name>
    <dbReference type="NCBI Taxonomy" id="66713"/>
    <lineage>
        <taxon>Eukaryota</taxon>
        <taxon>Metazoa</taxon>
        <taxon>Spiralia</taxon>
        <taxon>Lophotrochozoa</taxon>
        <taxon>Mollusca</taxon>
        <taxon>Bivalvia</taxon>
        <taxon>Autobranchia</taxon>
        <taxon>Pteriomorphia</taxon>
        <taxon>Pterioida</taxon>
        <taxon>Pterioidea</taxon>
        <taxon>Pteriidae</taxon>
        <taxon>Pinctada</taxon>
    </lineage>
</organism>